<dbReference type="Gene3D" id="1.20.1250.20">
    <property type="entry name" value="MFS general substrate transporter like domains"/>
    <property type="match status" value="1"/>
</dbReference>
<evidence type="ECO:0000256" key="2">
    <source>
        <dbReference type="ARBA" id="ARBA00022448"/>
    </source>
</evidence>
<feature type="transmembrane region" description="Helical" evidence="7">
    <location>
        <begin position="49"/>
        <end position="69"/>
    </location>
</feature>
<protein>
    <submittedName>
        <fullName evidence="8">MFS transporter</fullName>
    </submittedName>
</protein>
<evidence type="ECO:0000256" key="7">
    <source>
        <dbReference type="SAM" id="Phobius"/>
    </source>
</evidence>
<dbReference type="InterPro" id="IPR036259">
    <property type="entry name" value="MFS_trans_sf"/>
</dbReference>
<feature type="transmembrane region" description="Helical" evidence="7">
    <location>
        <begin position="289"/>
        <end position="305"/>
    </location>
</feature>
<evidence type="ECO:0000256" key="5">
    <source>
        <dbReference type="ARBA" id="ARBA00022989"/>
    </source>
</evidence>
<keyword evidence="4 7" id="KW-0812">Transmembrane</keyword>
<feature type="transmembrane region" description="Helical" evidence="7">
    <location>
        <begin position="76"/>
        <end position="96"/>
    </location>
</feature>
<feature type="transmembrane region" description="Helical" evidence="7">
    <location>
        <begin position="12"/>
        <end position="37"/>
    </location>
</feature>
<feature type="transmembrane region" description="Helical" evidence="7">
    <location>
        <begin position="376"/>
        <end position="394"/>
    </location>
</feature>
<dbReference type="CDD" id="cd06173">
    <property type="entry name" value="MFS_MefA_like"/>
    <property type="match status" value="1"/>
</dbReference>
<dbReference type="SUPFAM" id="SSF103473">
    <property type="entry name" value="MFS general substrate transporter"/>
    <property type="match status" value="1"/>
</dbReference>
<feature type="transmembrane region" description="Helical" evidence="7">
    <location>
        <begin position="173"/>
        <end position="191"/>
    </location>
</feature>
<feature type="transmembrane region" description="Helical" evidence="7">
    <location>
        <begin position="341"/>
        <end position="364"/>
    </location>
</feature>
<dbReference type="InterPro" id="IPR010290">
    <property type="entry name" value="TM_effector"/>
</dbReference>
<evidence type="ECO:0000256" key="1">
    <source>
        <dbReference type="ARBA" id="ARBA00004651"/>
    </source>
</evidence>
<evidence type="ECO:0000256" key="3">
    <source>
        <dbReference type="ARBA" id="ARBA00022475"/>
    </source>
</evidence>
<feature type="transmembrane region" description="Helical" evidence="7">
    <location>
        <begin position="222"/>
        <end position="243"/>
    </location>
</feature>
<reference evidence="9" key="1">
    <citation type="journal article" date="2019" name="Int. J. Syst. Evol. Microbiol.">
        <title>The Global Catalogue of Microorganisms (GCM) 10K type strain sequencing project: providing services to taxonomists for standard genome sequencing and annotation.</title>
        <authorList>
            <consortium name="The Broad Institute Genomics Platform"/>
            <consortium name="The Broad Institute Genome Sequencing Center for Infectious Disease"/>
            <person name="Wu L."/>
            <person name="Ma J."/>
        </authorList>
    </citation>
    <scope>NUCLEOTIDE SEQUENCE [LARGE SCALE GENOMIC DNA]</scope>
    <source>
        <strain evidence="9">CCM 8907</strain>
    </source>
</reference>
<dbReference type="PANTHER" id="PTHR23513:SF11">
    <property type="entry name" value="STAPHYLOFERRIN A TRANSPORTER"/>
    <property type="match status" value="1"/>
</dbReference>
<feature type="transmembrane region" description="Helical" evidence="7">
    <location>
        <begin position="142"/>
        <end position="167"/>
    </location>
</feature>
<evidence type="ECO:0000256" key="4">
    <source>
        <dbReference type="ARBA" id="ARBA00022692"/>
    </source>
</evidence>
<keyword evidence="5 7" id="KW-1133">Transmembrane helix</keyword>
<accession>A0ABW1TLG9</accession>
<dbReference type="EMBL" id="JBHSSJ010000002">
    <property type="protein sequence ID" value="MFC6274332.1"/>
    <property type="molecule type" value="Genomic_DNA"/>
</dbReference>
<proteinExistence type="predicted"/>
<comment type="caution">
    <text evidence="8">The sequence shown here is derived from an EMBL/GenBank/DDBJ whole genome shotgun (WGS) entry which is preliminary data.</text>
</comment>
<keyword evidence="9" id="KW-1185">Reference proteome</keyword>
<sequence>MQTVKSTPKSFNYPLLLAPFISRLGDALYLFGLNWFVVKATDNASLLGIIQATGGVVLFFGDLLCGVVVDNLNRKWIVVSAELLSILGCLGCAFWLNPQRITAAPLITLTILLDIGLAFSLPAAKAMIPELITLSGRQRFNAVSNTLIDLADICAPLLGGLLLTLHWLDLRGFLLLNAGSFVLSFILYLSIRYQAPSGKSSQLGVRDSLVTGWQYVWRRPGLVETIALGGLINVLFAAVRLVLPYDVQHLYAGDSSRYSYLLVMLAVGGILGGLRLTLDHRDPQRRDNYLDLALAGGALALAGLWPNYWILFGVSAVFGFCYSCFEIRAITITQNLTAPEFLGRMFGILFLAIDAFQPVGSFIFGFVTDWLANRTLIIIGGCLLIGLWLINVWYQRLTASR</sequence>
<dbReference type="PANTHER" id="PTHR23513">
    <property type="entry name" value="INTEGRAL MEMBRANE EFFLUX PROTEIN-RELATED"/>
    <property type="match status" value="1"/>
</dbReference>
<keyword evidence="3" id="KW-1003">Cell membrane</keyword>
<feature type="transmembrane region" description="Helical" evidence="7">
    <location>
        <begin position="102"/>
        <end position="121"/>
    </location>
</feature>
<feature type="transmembrane region" description="Helical" evidence="7">
    <location>
        <begin position="258"/>
        <end position="277"/>
    </location>
</feature>
<feature type="transmembrane region" description="Helical" evidence="7">
    <location>
        <begin position="311"/>
        <end position="329"/>
    </location>
</feature>
<dbReference type="RefSeq" id="WP_125639129.1">
    <property type="nucleotide sequence ID" value="NZ_JBHSSJ010000002.1"/>
</dbReference>
<keyword evidence="6 7" id="KW-0472">Membrane</keyword>
<dbReference type="Pfam" id="PF05977">
    <property type="entry name" value="MFS_3"/>
    <property type="match status" value="1"/>
</dbReference>
<comment type="subcellular location">
    <subcellularLocation>
        <location evidence="1">Cell membrane</location>
        <topology evidence="1">Multi-pass membrane protein</topology>
    </subcellularLocation>
</comment>
<evidence type="ECO:0000313" key="9">
    <source>
        <dbReference type="Proteomes" id="UP001596191"/>
    </source>
</evidence>
<evidence type="ECO:0000313" key="8">
    <source>
        <dbReference type="EMBL" id="MFC6274332.1"/>
    </source>
</evidence>
<evidence type="ECO:0000256" key="6">
    <source>
        <dbReference type="ARBA" id="ARBA00023136"/>
    </source>
</evidence>
<gene>
    <name evidence="8" type="ORF">ACFQET_02255</name>
</gene>
<organism evidence="8 9">
    <name type="scientific">Levilactobacillus tangyuanensis</name>
    <dbReference type="NCBI Taxonomy" id="2486021"/>
    <lineage>
        <taxon>Bacteria</taxon>
        <taxon>Bacillati</taxon>
        <taxon>Bacillota</taxon>
        <taxon>Bacilli</taxon>
        <taxon>Lactobacillales</taxon>
        <taxon>Lactobacillaceae</taxon>
        <taxon>Levilactobacillus</taxon>
    </lineage>
</organism>
<dbReference type="Proteomes" id="UP001596191">
    <property type="component" value="Unassembled WGS sequence"/>
</dbReference>
<keyword evidence="2" id="KW-0813">Transport</keyword>
<name>A0ABW1TLG9_9LACO</name>